<dbReference type="OrthoDB" id="13222at2"/>
<dbReference type="PROSITE" id="PS50885">
    <property type="entry name" value="HAMP"/>
    <property type="match status" value="1"/>
</dbReference>
<feature type="transmembrane region" description="Helical" evidence="11">
    <location>
        <begin position="12"/>
        <end position="30"/>
    </location>
</feature>
<keyword evidence="4 11" id="KW-0812">Transmembrane</keyword>
<dbReference type="PROSITE" id="PS50111">
    <property type="entry name" value="CHEMOTAXIS_TRANSDUC_2"/>
    <property type="match status" value="1"/>
</dbReference>
<dbReference type="HOGENOM" id="CLU_000445_107_19_9"/>
<dbReference type="CDD" id="cd06225">
    <property type="entry name" value="HAMP"/>
    <property type="match status" value="1"/>
</dbReference>
<dbReference type="RefSeq" id="WP_022750304.1">
    <property type="nucleotide sequence ID" value="NC_022571.1"/>
</dbReference>
<keyword evidence="2" id="KW-1003">Cell membrane</keyword>
<feature type="coiled-coil region" evidence="10">
    <location>
        <begin position="527"/>
        <end position="614"/>
    </location>
</feature>
<sequence length="669" mass="73300">MWKKMKLFKKITSILILMIIVPVIFVGIIATNKSRTSFEENLKLTSAQAIDEVNDGLSKHLKLVGQQVTTLADTEDVKNFNNDGINKDEYIKRIQSQLKSIKNTTDGVLNVCYASESDQIILDSDVLSINEFNYKERDWYKQAKSDKNVIYTKPITDKVTNEQVISVVKSVYDNNGKFIGTTIIDIKINAMIDYIKNTNIMKAGYVIVTDNDGNVIINNEKNNGIISDGQNISNLPFWNNNKNGDSNACDWTSNGIKNYVTQLTNNDTGWKVIGFVNESEIAESIDAIKSTIVIGCIIAVIIATIAGIFGSTIFIKQINKIKDAIKKVAEGDLTEKVDITTADEFGELGENFNSMVDSMNKLIGKVEETANKLVESSVNIASMSEETTASVSDVAQAISEVAAGATDQAQSATNVATRAEELSDSMDEVENHSKHIGKLAGETESLSTRGIKTLSDLVMKSDKTKENAIESTSIVNEMTQSIQKINYISNVISEITEQTNLLSLNAGIEAARAGDAGKGFAVVAEEIRQLAEESKKSTDEIKAIAAEINNKAKSAKDAMEESKEMLQDQEKAINETEDIFGQIVDSIIPLTGAIENIKSLNERMNSNKEDVKLQVENIAAVSEESASITEEVTASTEEVTATMDELTQYASNLQDLSNQLKNEISQFTI</sequence>
<dbReference type="Pfam" id="PF02743">
    <property type="entry name" value="dCache_1"/>
    <property type="match status" value="1"/>
</dbReference>
<keyword evidence="6 11" id="KW-0472">Membrane</keyword>
<dbReference type="InterPro" id="IPR029151">
    <property type="entry name" value="Sensor-like_sf"/>
</dbReference>
<evidence type="ECO:0000256" key="1">
    <source>
        <dbReference type="ARBA" id="ARBA00004651"/>
    </source>
</evidence>
<dbReference type="PANTHER" id="PTHR32089:SF112">
    <property type="entry name" value="LYSOZYME-LIKE PROTEIN-RELATED"/>
    <property type="match status" value="1"/>
</dbReference>
<dbReference type="GeneID" id="55476531"/>
<dbReference type="AlphaFoldDB" id="U5MWN4"/>
<dbReference type="CDD" id="cd18773">
    <property type="entry name" value="PDC1_HK_sensor"/>
    <property type="match status" value="1"/>
</dbReference>
<evidence type="ECO:0000256" key="10">
    <source>
        <dbReference type="SAM" id="Coils"/>
    </source>
</evidence>
<dbReference type="KEGG" id="csb:CLSA_c42540"/>
<feature type="domain" description="HAMP" evidence="13">
    <location>
        <begin position="312"/>
        <end position="364"/>
    </location>
</feature>
<dbReference type="InterPro" id="IPR004089">
    <property type="entry name" value="MCPsignal_dom"/>
</dbReference>
<keyword evidence="7 9" id="KW-0807">Transducer</keyword>
<dbReference type="Gene3D" id="1.10.8.500">
    <property type="entry name" value="HAMP domain in histidine kinase"/>
    <property type="match status" value="1"/>
</dbReference>
<name>U5MWN4_CLOSA</name>
<dbReference type="GO" id="GO:0007165">
    <property type="term" value="P:signal transduction"/>
    <property type="evidence" value="ECO:0007669"/>
    <property type="project" value="UniProtKB-KW"/>
</dbReference>
<dbReference type="InterPro" id="IPR033479">
    <property type="entry name" value="dCache_1"/>
</dbReference>
<evidence type="ECO:0000313" key="14">
    <source>
        <dbReference type="EMBL" id="AGX45214.1"/>
    </source>
</evidence>
<dbReference type="InterPro" id="IPR003660">
    <property type="entry name" value="HAMP_dom"/>
</dbReference>
<dbReference type="Gene3D" id="1.10.287.950">
    <property type="entry name" value="Methyl-accepting chemotaxis protein"/>
    <property type="match status" value="1"/>
</dbReference>
<dbReference type="PANTHER" id="PTHR32089">
    <property type="entry name" value="METHYL-ACCEPTING CHEMOTAXIS PROTEIN MCPB"/>
    <property type="match status" value="1"/>
</dbReference>
<evidence type="ECO:0000313" key="15">
    <source>
        <dbReference type="Proteomes" id="UP000017118"/>
    </source>
</evidence>
<gene>
    <name evidence="14" type="primary">mcpC5</name>
    <name evidence="14" type="ORF">CLSA_c42540</name>
</gene>
<reference evidence="14 15" key="1">
    <citation type="journal article" date="2013" name="Genome Announc.">
        <title>Complete Genome Sequence of the Solvent Producer Clostridium saccharobutylicum NCP262 (DSM 13864).</title>
        <authorList>
            <person name="Poehlein A."/>
            <person name="Hartwich K."/>
            <person name="Krabben P."/>
            <person name="Ehrenreich A."/>
            <person name="Liebl W."/>
            <person name="Durre P."/>
            <person name="Gottschalk G."/>
            <person name="Daniel R."/>
        </authorList>
    </citation>
    <scope>NUCLEOTIDE SEQUENCE [LARGE SCALE GENOMIC DNA]</scope>
    <source>
        <strain evidence="14">DSM 13864</strain>
    </source>
</reference>
<dbReference type="GO" id="GO:0006935">
    <property type="term" value="P:chemotaxis"/>
    <property type="evidence" value="ECO:0007669"/>
    <property type="project" value="UniProtKB-KW"/>
</dbReference>
<dbReference type="Pfam" id="PF00672">
    <property type="entry name" value="HAMP"/>
    <property type="match status" value="1"/>
</dbReference>
<keyword evidence="15" id="KW-1185">Reference proteome</keyword>
<comment type="similarity">
    <text evidence="8">Belongs to the methyl-accepting chemotaxis (MCP) protein family.</text>
</comment>
<dbReference type="CDD" id="cd11386">
    <property type="entry name" value="MCP_signal"/>
    <property type="match status" value="1"/>
</dbReference>
<accession>U5MWN4</accession>
<dbReference type="GO" id="GO:0005886">
    <property type="term" value="C:plasma membrane"/>
    <property type="evidence" value="ECO:0007669"/>
    <property type="project" value="UniProtKB-SubCell"/>
</dbReference>
<dbReference type="eggNOG" id="COG0840">
    <property type="taxonomic scope" value="Bacteria"/>
</dbReference>
<dbReference type="SUPFAM" id="SSF103190">
    <property type="entry name" value="Sensory domain-like"/>
    <property type="match status" value="1"/>
</dbReference>
<dbReference type="EMBL" id="CP006721">
    <property type="protein sequence ID" value="AGX45214.1"/>
    <property type="molecule type" value="Genomic_DNA"/>
</dbReference>
<comment type="subcellular location">
    <subcellularLocation>
        <location evidence="1">Cell membrane</location>
        <topology evidence="1">Multi-pass membrane protein</topology>
    </subcellularLocation>
</comment>
<proteinExistence type="inferred from homology"/>
<evidence type="ECO:0000256" key="7">
    <source>
        <dbReference type="ARBA" id="ARBA00023224"/>
    </source>
</evidence>
<evidence type="ECO:0000259" key="12">
    <source>
        <dbReference type="PROSITE" id="PS50111"/>
    </source>
</evidence>
<dbReference type="SMART" id="SM00304">
    <property type="entry name" value="HAMP"/>
    <property type="match status" value="1"/>
</dbReference>
<evidence type="ECO:0000256" key="8">
    <source>
        <dbReference type="ARBA" id="ARBA00029447"/>
    </source>
</evidence>
<keyword evidence="10" id="KW-0175">Coiled coil</keyword>
<feature type="domain" description="Methyl-accepting transducer" evidence="12">
    <location>
        <begin position="383"/>
        <end position="640"/>
    </location>
</feature>
<evidence type="ECO:0000259" key="13">
    <source>
        <dbReference type="PROSITE" id="PS50885"/>
    </source>
</evidence>
<organism evidence="14 15">
    <name type="scientific">Clostridium saccharobutylicum DSM 13864</name>
    <dbReference type="NCBI Taxonomy" id="1345695"/>
    <lineage>
        <taxon>Bacteria</taxon>
        <taxon>Bacillati</taxon>
        <taxon>Bacillota</taxon>
        <taxon>Clostridia</taxon>
        <taxon>Eubacteriales</taxon>
        <taxon>Clostridiaceae</taxon>
        <taxon>Clostridium</taxon>
    </lineage>
</organism>
<protein>
    <submittedName>
        <fullName evidence="14">Methyl-accepting chemotaxis protein McpC</fullName>
    </submittedName>
</protein>
<keyword evidence="3" id="KW-0145">Chemotaxis</keyword>
<evidence type="ECO:0000256" key="9">
    <source>
        <dbReference type="PROSITE-ProRule" id="PRU00284"/>
    </source>
</evidence>
<dbReference type="Proteomes" id="UP000017118">
    <property type="component" value="Chromosome"/>
</dbReference>
<evidence type="ECO:0000256" key="4">
    <source>
        <dbReference type="ARBA" id="ARBA00022692"/>
    </source>
</evidence>
<dbReference type="Gene3D" id="3.30.450.20">
    <property type="entry name" value="PAS domain"/>
    <property type="match status" value="2"/>
</dbReference>
<dbReference type="SUPFAM" id="SSF58104">
    <property type="entry name" value="Methyl-accepting chemotaxis protein (MCP) signaling domain"/>
    <property type="match status" value="1"/>
</dbReference>
<evidence type="ECO:0000256" key="11">
    <source>
        <dbReference type="SAM" id="Phobius"/>
    </source>
</evidence>
<evidence type="ECO:0000256" key="5">
    <source>
        <dbReference type="ARBA" id="ARBA00022989"/>
    </source>
</evidence>
<evidence type="ECO:0000256" key="3">
    <source>
        <dbReference type="ARBA" id="ARBA00022500"/>
    </source>
</evidence>
<dbReference type="SMART" id="SM00283">
    <property type="entry name" value="MA"/>
    <property type="match status" value="1"/>
</dbReference>
<evidence type="ECO:0000256" key="2">
    <source>
        <dbReference type="ARBA" id="ARBA00022475"/>
    </source>
</evidence>
<dbReference type="PATRIC" id="fig|1345695.10.peg.2158"/>
<keyword evidence="5 11" id="KW-1133">Transmembrane helix</keyword>
<dbReference type="Pfam" id="PF00015">
    <property type="entry name" value="MCPsignal"/>
    <property type="match status" value="1"/>
</dbReference>
<feature type="transmembrane region" description="Helical" evidence="11">
    <location>
        <begin position="292"/>
        <end position="315"/>
    </location>
</feature>
<evidence type="ECO:0000256" key="6">
    <source>
        <dbReference type="ARBA" id="ARBA00023136"/>
    </source>
</evidence>